<dbReference type="AlphaFoldDB" id="A0AA86VP53"/>
<dbReference type="EMBL" id="CATOUU010001103">
    <property type="protein sequence ID" value="CAI9972073.1"/>
    <property type="molecule type" value="Genomic_DNA"/>
</dbReference>
<gene>
    <name evidence="2" type="ORF">HINF_LOCUS48074</name>
    <name evidence="1" type="ORF">HINF_LOCUS59718</name>
</gene>
<keyword evidence="3" id="KW-1185">Reference proteome</keyword>
<protein>
    <submittedName>
        <fullName evidence="1">Uncharacterized protein</fullName>
    </submittedName>
</protein>
<evidence type="ECO:0000313" key="1">
    <source>
        <dbReference type="EMBL" id="CAI9972073.1"/>
    </source>
</evidence>
<reference evidence="1" key="1">
    <citation type="submission" date="2023-06" db="EMBL/GenBank/DDBJ databases">
        <authorList>
            <person name="Kurt Z."/>
        </authorList>
    </citation>
    <scope>NUCLEOTIDE SEQUENCE</scope>
</reference>
<comment type="caution">
    <text evidence="1">The sequence shown here is derived from an EMBL/GenBank/DDBJ whole genome shotgun (WGS) entry which is preliminary data.</text>
</comment>
<accession>A0AA86VP53</accession>
<sequence>MGSCVSKGDNWFTACKYNDCSYIKDNNFAYSESYDKREYDYSHYVFTGFAGIHYAAYFGHINAVYLLKNYEPNLITQSDTILTLDTCYGIVEGIQVCSGLSGLQLSILSNANQVSNMFFEGFFLGKNQQIMFMSQNAMFTVFSCQILNGSFEALEQLEKYHRIYLQKDARALFQQNINPLMLAVYMGRKSFVSLILQLSESALYSEYFEVFVINQDYKQWKEQAYKVIPLQLLAKQKDIDCCFAMVKTHLDGKHEPVQDWMGGVGYEGSLQIQDYMNHTDIQRQRRLLKKRTSMSTRTRISISTVNNSFGSFSECSIQSPRKSLDLQTQNMIQNCDEYI</sequence>
<organism evidence="1">
    <name type="scientific">Hexamita inflata</name>
    <dbReference type="NCBI Taxonomy" id="28002"/>
    <lineage>
        <taxon>Eukaryota</taxon>
        <taxon>Metamonada</taxon>
        <taxon>Diplomonadida</taxon>
        <taxon>Hexamitidae</taxon>
        <taxon>Hexamitinae</taxon>
        <taxon>Hexamita</taxon>
    </lineage>
</organism>
<reference evidence="2 3" key="2">
    <citation type="submission" date="2024-07" db="EMBL/GenBank/DDBJ databases">
        <authorList>
            <person name="Akdeniz Z."/>
        </authorList>
    </citation>
    <scope>NUCLEOTIDE SEQUENCE [LARGE SCALE GENOMIC DNA]</scope>
</reference>
<dbReference type="InterPro" id="IPR036770">
    <property type="entry name" value="Ankyrin_rpt-contain_sf"/>
</dbReference>
<evidence type="ECO:0000313" key="3">
    <source>
        <dbReference type="Proteomes" id="UP001642409"/>
    </source>
</evidence>
<evidence type="ECO:0000313" key="2">
    <source>
        <dbReference type="EMBL" id="CAL6058184.1"/>
    </source>
</evidence>
<name>A0AA86VP53_9EUKA</name>
<proteinExistence type="predicted"/>
<dbReference type="Proteomes" id="UP001642409">
    <property type="component" value="Unassembled WGS sequence"/>
</dbReference>
<dbReference type="SUPFAM" id="SSF48403">
    <property type="entry name" value="Ankyrin repeat"/>
    <property type="match status" value="1"/>
</dbReference>
<dbReference type="EMBL" id="CAXDID020000219">
    <property type="protein sequence ID" value="CAL6058184.1"/>
    <property type="molecule type" value="Genomic_DNA"/>
</dbReference>